<evidence type="ECO:0000256" key="3">
    <source>
        <dbReference type="ARBA" id="ARBA00022741"/>
    </source>
</evidence>
<dbReference type="KEGG" id="pki:111841494"/>
<dbReference type="GO" id="GO:0003925">
    <property type="term" value="F:G protein activity"/>
    <property type="evidence" value="ECO:0007669"/>
    <property type="project" value="UniProtKB-EC"/>
</dbReference>
<evidence type="ECO:0000256" key="2">
    <source>
        <dbReference type="ARBA" id="ARBA00011984"/>
    </source>
</evidence>
<sequence>MNDIKLALLGREGAGKSALLVRFLTKRFIGEYASSSNFLYHKRFSVDGRQLNLEVFDPCSQRVGSRCILEEPLEWADAFIVVYDIIDRTSFLDAKSILQRIREARTSDCKGEIPVCLVANKQDLCHARQVYQEEGRLLALENKCHFWEVSAAEDHQEILSLFTELIRHAMERLKCRADRRRYSGSRSMAQLINDVFCKRRKSV</sequence>
<evidence type="ECO:0000256" key="5">
    <source>
        <dbReference type="ARBA" id="ARBA00023134"/>
    </source>
</evidence>
<dbReference type="InterPro" id="IPR051065">
    <property type="entry name" value="Ras-related_GTPase"/>
</dbReference>
<reference evidence="7" key="2">
    <citation type="submission" date="2025-09" db="UniProtKB">
        <authorList>
            <consortium name="Ensembl"/>
        </authorList>
    </citation>
    <scope>IDENTIFICATION</scope>
</reference>
<keyword evidence="4" id="KW-0378">Hydrolase</keyword>
<dbReference type="PRINTS" id="PR00449">
    <property type="entry name" value="RASTRNSFRMNG"/>
</dbReference>
<evidence type="ECO:0000313" key="8">
    <source>
        <dbReference type="Proteomes" id="UP000261540"/>
    </source>
</evidence>
<dbReference type="OrthoDB" id="18798at2759"/>
<organism evidence="7 8">
    <name type="scientific">Paramormyrops kingsleyae</name>
    <dbReference type="NCBI Taxonomy" id="1676925"/>
    <lineage>
        <taxon>Eukaryota</taxon>
        <taxon>Metazoa</taxon>
        <taxon>Chordata</taxon>
        <taxon>Craniata</taxon>
        <taxon>Vertebrata</taxon>
        <taxon>Euteleostomi</taxon>
        <taxon>Actinopterygii</taxon>
        <taxon>Neopterygii</taxon>
        <taxon>Teleostei</taxon>
        <taxon>Osteoglossocephala</taxon>
        <taxon>Osteoglossomorpha</taxon>
        <taxon>Osteoglossiformes</taxon>
        <taxon>Mormyridae</taxon>
        <taxon>Paramormyrops</taxon>
    </lineage>
</organism>
<dbReference type="SMART" id="SM00175">
    <property type="entry name" value="RAB"/>
    <property type="match status" value="1"/>
</dbReference>
<reference evidence="7" key="1">
    <citation type="submission" date="2025-08" db="UniProtKB">
        <authorList>
            <consortium name="Ensembl"/>
        </authorList>
    </citation>
    <scope>IDENTIFICATION</scope>
</reference>
<evidence type="ECO:0000256" key="1">
    <source>
        <dbReference type="ARBA" id="ARBA00008344"/>
    </source>
</evidence>
<proteinExistence type="inferred from homology"/>
<keyword evidence="3" id="KW-0547">Nucleotide-binding</keyword>
<evidence type="ECO:0000256" key="4">
    <source>
        <dbReference type="ARBA" id="ARBA00022801"/>
    </source>
</evidence>
<dbReference type="SUPFAM" id="SSF52540">
    <property type="entry name" value="P-loop containing nucleoside triphosphate hydrolases"/>
    <property type="match status" value="1"/>
</dbReference>
<dbReference type="EC" id="3.6.5.2" evidence="2"/>
<comment type="similarity">
    <text evidence="1">Belongs to the small GTPase superfamily. Ras family.</text>
</comment>
<dbReference type="InterPro" id="IPR005225">
    <property type="entry name" value="Small_GTP-bd"/>
</dbReference>
<dbReference type="CTD" id="566719"/>
<evidence type="ECO:0000256" key="6">
    <source>
        <dbReference type="ARBA" id="ARBA00048098"/>
    </source>
</evidence>
<dbReference type="Ensembl" id="ENSPKIT00000019610.1">
    <property type="protein sequence ID" value="ENSPKIP00000038616.1"/>
    <property type="gene ID" value="ENSPKIG00000016317.1"/>
</dbReference>
<dbReference type="Proteomes" id="UP000261540">
    <property type="component" value="Unplaced"/>
</dbReference>
<dbReference type="AlphaFoldDB" id="A0A3B3T8J9"/>
<comment type="catalytic activity">
    <reaction evidence="6">
        <text>GTP + H2O = GDP + phosphate + H(+)</text>
        <dbReference type="Rhea" id="RHEA:19669"/>
        <dbReference type="ChEBI" id="CHEBI:15377"/>
        <dbReference type="ChEBI" id="CHEBI:15378"/>
        <dbReference type="ChEBI" id="CHEBI:37565"/>
        <dbReference type="ChEBI" id="CHEBI:43474"/>
        <dbReference type="ChEBI" id="CHEBI:58189"/>
        <dbReference type="EC" id="3.6.5.2"/>
    </reaction>
</comment>
<dbReference type="NCBIfam" id="TIGR00231">
    <property type="entry name" value="small_GTP"/>
    <property type="match status" value="1"/>
</dbReference>
<dbReference type="PROSITE" id="PS51419">
    <property type="entry name" value="RAB"/>
    <property type="match status" value="1"/>
</dbReference>
<dbReference type="PANTHER" id="PTHR45704">
    <property type="entry name" value="RAS-LIKE FAMILY MEMBER 11"/>
    <property type="match status" value="1"/>
</dbReference>
<dbReference type="Pfam" id="PF00071">
    <property type="entry name" value="Ras"/>
    <property type="match status" value="1"/>
</dbReference>
<dbReference type="SMART" id="SM00174">
    <property type="entry name" value="RHO"/>
    <property type="match status" value="1"/>
</dbReference>
<dbReference type="GeneTree" id="ENSGT00940000167685"/>
<accession>A0A3B3T8J9</accession>
<protein>
    <recommendedName>
        <fullName evidence="2">small monomeric GTPase</fullName>
        <ecNumber evidence="2">3.6.5.2</ecNumber>
    </recommendedName>
</protein>
<dbReference type="GO" id="GO:0005525">
    <property type="term" value="F:GTP binding"/>
    <property type="evidence" value="ECO:0007669"/>
    <property type="project" value="UniProtKB-KW"/>
</dbReference>
<name>A0A3B3T8J9_9TELE</name>
<dbReference type="InterPro" id="IPR001806">
    <property type="entry name" value="Small_GTPase"/>
</dbReference>
<keyword evidence="8" id="KW-1185">Reference proteome</keyword>
<keyword evidence="5" id="KW-0342">GTP-binding</keyword>
<dbReference type="SMART" id="SM00173">
    <property type="entry name" value="RAS"/>
    <property type="match status" value="1"/>
</dbReference>
<dbReference type="InterPro" id="IPR027417">
    <property type="entry name" value="P-loop_NTPase"/>
</dbReference>
<dbReference type="Gene3D" id="3.40.50.300">
    <property type="entry name" value="P-loop containing nucleotide triphosphate hydrolases"/>
    <property type="match status" value="1"/>
</dbReference>
<dbReference type="CDD" id="cd04146">
    <property type="entry name" value="RERG_RasL11_like"/>
    <property type="match status" value="1"/>
</dbReference>
<evidence type="ECO:0000313" key="7">
    <source>
        <dbReference type="Ensembl" id="ENSPKIP00000038616.1"/>
    </source>
</evidence>
<dbReference type="PROSITE" id="PS51421">
    <property type="entry name" value="RAS"/>
    <property type="match status" value="1"/>
</dbReference>
<dbReference type="STRING" id="1676925.ENSPKIP00000038616"/>